<gene>
    <name evidence="2" type="ORF">K1W69_11790</name>
</gene>
<dbReference type="Proteomes" id="UP001196509">
    <property type="component" value="Unassembled WGS sequence"/>
</dbReference>
<dbReference type="InterPro" id="IPR038404">
    <property type="entry name" value="TRAP_DctP_sf"/>
</dbReference>
<dbReference type="NCBIfam" id="NF037995">
    <property type="entry name" value="TRAP_S1"/>
    <property type="match status" value="1"/>
</dbReference>
<dbReference type="Pfam" id="PF03480">
    <property type="entry name" value="DctP"/>
    <property type="match status" value="1"/>
</dbReference>
<protein>
    <submittedName>
        <fullName evidence="2">C4-dicarboxylate TRAP transporter substrate-binding protein</fullName>
    </submittedName>
</protein>
<organism evidence="2 3">
    <name type="scientific">Flavimaribacter sediminis</name>
    <dbReference type="NCBI Taxonomy" id="2865987"/>
    <lineage>
        <taxon>Bacteria</taxon>
        <taxon>Pseudomonadati</taxon>
        <taxon>Pseudomonadota</taxon>
        <taxon>Alphaproteobacteria</taxon>
        <taxon>Hyphomicrobiales</taxon>
        <taxon>Rhizobiaceae</taxon>
        <taxon>Flavimaribacter</taxon>
    </lineage>
</organism>
<dbReference type="PANTHER" id="PTHR33376">
    <property type="match status" value="1"/>
</dbReference>
<dbReference type="Gene3D" id="3.40.190.170">
    <property type="entry name" value="Bacterial extracellular solute-binding protein, family 7"/>
    <property type="match status" value="1"/>
</dbReference>
<keyword evidence="3" id="KW-1185">Reference proteome</keyword>
<evidence type="ECO:0000313" key="2">
    <source>
        <dbReference type="EMBL" id="MBW8637871.1"/>
    </source>
</evidence>
<dbReference type="GO" id="GO:0055085">
    <property type="term" value="P:transmembrane transport"/>
    <property type="evidence" value="ECO:0007669"/>
    <property type="project" value="InterPro"/>
</dbReference>
<comment type="caution">
    <text evidence="2">The sequence shown here is derived from an EMBL/GenBank/DDBJ whole genome shotgun (WGS) entry which is preliminary data.</text>
</comment>
<dbReference type="AlphaFoldDB" id="A0AAE2ZKI9"/>
<accession>A0AAE2ZKI9</accession>
<evidence type="ECO:0000256" key="1">
    <source>
        <dbReference type="ARBA" id="ARBA00022729"/>
    </source>
</evidence>
<dbReference type="PANTHER" id="PTHR33376:SF15">
    <property type="entry name" value="BLL6794 PROTEIN"/>
    <property type="match status" value="1"/>
</dbReference>
<reference evidence="2" key="1">
    <citation type="submission" date="2021-08" db="EMBL/GenBank/DDBJ databases">
        <title>Hoeflea bacterium WL0058 sp. nov., isolated from the sediment.</title>
        <authorList>
            <person name="Wang L."/>
            <person name="Zhang D."/>
        </authorList>
    </citation>
    <scope>NUCLEOTIDE SEQUENCE</scope>
    <source>
        <strain evidence="2">WL0058</strain>
    </source>
</reference>
<keyword evidence="1" id="KW-0732">Signal</keyword>
<evidence type="ECO:0000313" key="3">
    <source>
        <dbReference type="Proteomes" id="UP001196509"/>
    </source>
</evidence>
<dbReference type="RefSeq" id="WP_220228544.1">
    <property type="nucleotide sequence ID" value="NZ_JAICBX010000002.1"/>
</dbReference>
<sequence length="385" mass="41199">MTYKMRWTAVGAGLIGLVGIVPVHAENLIYGSYLPPEHLILEHGIQPIAKEIGEDLEFEIVPGGQLFSAATAFRGIGSGVADAGGIVNAYSRSPLKHAVIPTDLSFIARNPIAADGAAHETYFLNCPECLEDFKKSNTVFLAGSTAGGYSLMCNTPVENLADVSGKKIRTAGAMGRLAQAMGGTPVSMSTSDMVEGISRGQIDCIMGPMAWLNSYPIEDIVESVYNFGIGAFNSIGVLLLNRDVWDGLSDAQQQALWAASPGIVARTTIKGYMGEYLEALNAAEQNGITVLVGGDEIDEFAVTHAESEAVAVAEEARKIGVDNPEPIIDAFIKNLRKWQKLTEEAGIADVVPSPELTQAELDRALPIYEQLLRENVYDKVDPSKL</sequence>
<proteinExistence type="predicted"/>
<dbReference type="CDD" id="cd13666">
    <property type="entry name" value="PBP2_TRAP_DctP_like_1"/>
    <property type="match status" value="1"/>
</dbReference>
<dbReference type="EMBL" id="JAICBX010000002">
    <property type="protein sequence ID" value="MBW8637871.1"/>
    <property type="molecule type" value="Genomic_DNA"/>
</dbReference>
<dbReference type="InterPro" id="IPR018389">
    <property type="entry name" value="DctP_fam"/>
</dbReference>
<name>A0AAE2ZKI9_9HYPH</name>